<feature type="compositionally biased region" description="Basic and acidic residues" evidence="1">
    <location>
        <begin position="45"/>
        <end position="56"/>
    </location>
</feature>
<reference evidence="2" key="1">
    <citation type="submission" date="2019-08" db="EMBL/GenBank/DDBJ databases">
        <authorList>
            <person name="Kucharzyk K."/>
            <person name="Murdoch R.W."/>
            <person name="Higgins S."/>
            <person name="Loffler F."/>
        </authorList>
    </citation>
    <scope>NUCLEOTIDE SEQUENCE</scope>
</reference>
<name>A0A645HK74_9ZZZZ</name>
<evidence type="ECO:0000313" key="2">
    <source>
        <dbReference type="EMBL" id="MPN36534.1"/>
    </source>
</evidence>
<evidence type="ECO:0000256" key="1">
    <source>
        <dbReference type="SAM" id="MobiDB-lite"/>
    </source>
</evidence>
<dbReference type="EMBL" id="VSSQ01090713">
    <property type="protein sequence ID" value="MPN36534.1"/>
    <property type="molecule type" value="Genomic_DNA"/>
</dbReference>
<sequence>MLVDDDAVDQPQPGCHFQGAFPGRLIVLALHDHGGTHHGGPGAGAHHDAPRKIEPP</sequence>
<protein>
    <submittedName>
        <fullName evidence="2">Uncharacterized protein</fullName>
    </submittedName>
</protein>
<proteinExistence type="predicted"/>
<comment type="caution">
    <text evidence="2">The sequence shown here is derived from an EMBL/GenBank/DDBJ whole genome shotgun (WGS) entry which is preliminary data.</text>
</comment>
<accession>A0A645HK74</accession>
<gene>
    <name evidence="2" type="ORF">SDC9_184043</name>
</gene>
<dbReference type="AlphaFoldDB" id="A0A645HK74"/>
<organism evidence="2">
    <name type="scientific">bioreactor metagenome</name>
    <dbReference type="NCBI Taxonomy" id="1076179"/>
    <lineage>
        <taxon>unclassified sequences</taxon>
        <taxon>metagenomes</taxon>
        <taxon>ecological metagenomes</taxon>
    </lineage>
</organism>
<feature type="region of interest" description="Disordered" evidence="1">
    <location>
        <begin position="32"/>
        <end position="56"/>
    </location>
</feature>